<dbReference type="RefSeq" id="WP_255914198.1">
    <property type="nucleotide sequence ID" value="NZ_JANFQO010000008.1"/>
</dbReference>
<name>A0ABT1QS65_9GAMM</name>
<dbReference type="EMBL" id="JANFQO010000008">
    <property type="protein sequence ID" value="MCQ4165133.1"/>
    <property type="molecule type" value="Genomic_DNA"/>
</dbReference>
<comment type="caution">
    <text evidence="1">The sequence shown here is derived from an EMBL/GenBank/DDBJ whole genome shotgun (WGS) entry which is preliminary data.</text>
</comment>
<evidence type="ECO:0000313" key="1">
    <source>
        <dbReference type="EMBL" id="MCQ4165133.1"/>
    </source>
</evidence>
<proteinExistence type="predicted"/>
<dbReference type="Proteomes" id="UP001165498">
    <property type="component" value="Unassembled WGS sequence"/>
</dbReference>
<evidence type="ECO:0008006" key="3">
    <source>
        <dbReference type="Google" id="ProtNLM"/>
    </source>
</evidence>
<protein>
    <recommendedName>
        <fullName evidence="3">GpW protein</fullName>
    </recommendedName>
</protein>
<organism evidence="1 2">
    <name type="scientific">Tahibacter harae</name>
    <dbReference type="NCBI Taxonomy" id="2963937"/>
    <lineage>
        <taxon>Bacteria</taxon>
        <taxon>Pseudomonadati</taxon>
        <taxon>Pseudomonadota</taxon>
        <taxon>Gammaproteobacteria</taxon>
        <taxon>Lysobacterales</taxon>
        <taxon>Rhodanobacteraceae</taxon>
        <taxon>Tahibacter</taxon>
    </lineage>
</organism>
<reference evidence="1" key="1">
    <citation type="submission" date="2022-07" db="EMBL/GenBank/DDBJ databases">
        <title>Tahibacter sp., a new gammaproteobacterium isolated from the silt sample collected at pig farm.</title>
        <authorList>
            <person name="Chen H."/>
        </authorList>
    </citation>
    <scope>NUCLEOTIDE SEQUENCE</scope>
    <source>
        <strain evidence="1">P2K</strain>
    </source>
</reference>
<accession>A0ABT1QS65</accession>
<evidence type="ECO:0000313" key="2">
    <source>
        <dbReference type="Proteomes" id="UP001165498"/>
    </source>
</evidence>
<gene>
    <name evidence="1" type="ORF">NM961_10470</name>
</gene>
<dbReference type="NCBIfam" id="NF047331">
    <property type="entry name" value="phage_HTJ"/>
    <property type="match status" value="1"/>
</dbReference>
<keyword evidence="2" id="KW-1185">Reference proteome</keyword>
<sequence length="69" mass="7470">MSFTTDQLEALEVAIASGTLKVRHGDREETFQSLDALIRLRDRIRAELGLVGANNGRSVGYATHSKGLG</sequence>